<reference evidence="1" key="1">
    <citation type="submission" date="2023-04" db="EMBL/GenBank/DDBJ databases">
        <title>Draft Genome sequencing of Naganishia species isolated from polar environments using Oxford Nanopore Technology.</title>
        <authorList>
            <person name="Leo P."/>
            <person name="Venkateswaran K."/>
        </authorList>
    </citation>
    <scope>NUCLEOTIDE SEQUENCE</scope>
    <source>
        <strain evidence="1">MNA-CCFEE 5425</strain>
    </source>
</reference>
<dbReference type="EMBL" id="JASBWU010000001">
    <property type="protein sequence ID" value="KAJ9125103.1"/>
    <property type="molecule type" value="Genomic_DNA"/>
</dbReference>
<sequence length="513" mass="56563">MTIRRRKNRTHLKGANAEKEEDKGPKSFVIKSGEVTKSVAQLVRDMRKVMEPGTASRLRERTAARLRDYLVMAGPLGVTHMMIFTLTEAANVHLRVARIPAGPTLTFRVERYSLMKDLINSSMRNLGKSPGGEYRSPPLLVLNNFQQQPGQPPKPQLKLMASMFQGMFPPIQVERSALPSFRRVLLISYQSESNLISVRHYTISVRPHGVSRRVRKILNVGATSKSTSGKSKVDLGSAEDIADYLLRRSRADSASAGSDITEGSNGMTNYDSASETDASEAESDSNAVELPDDYVGRGNKKGSRKAVRLVEMGPRMELRLVKIVEGLVGSKKGEGETVFHEFGTLALGHTNTGEQHCPDTLPFSIVHKTKKDAAAQQAEKVAQRKARDLRRKQQEANVARKQAAADAKKNKGKKAATEDDDDEDDDKVIVDDEEVEVEGFSSSDDDEFEYEDRYAKGGERDDGEDWNDEVDAGDVSEDEDEKAAAAAEAEEESSEDEAPPAKKPQRKKGKSKA</sequence>
<dbReference type="Proteomes" id="UP001243375">
    <property type="component" value="Unassembled WGS sequence"/>
</dbReference>
<accession>A0ACC2XN98</accession>
<protein>
    <submittedName>
        <fullName evidence="1">Uncharacterized protein</fullName>
    </submittedName>
</protein>
<proteinExistence type="predicted"/>
<evidence type="ECO:0000313" key="2">
    <source>
        <dbReference type="Proteomes" id="UP001243375"/>
    </source>
</evidence>
<organism evidence="1 2">
    <name type="scientific">Naganishia vaughanmartiniae</name>
    <dbReference type="NCBI Taxonomy" id="1424756"/>
    <lineage>
        <taxon>Eukaryota</taxon>
        <taxon>Fungi</taxon>
        <taxon>Dikarya</taxon>
        <taxon>Basidiomycota</taxon>
        <taxon>Agaricomycotina</taxon>
        <taxon>Tremellomycetes</taxon>
        <taxon>Filobasidiales</taxon>
        <taxon>Filobasidiaceae</taxon>
        <taxon>Naganishia</taxon>
    </lineage>
</organism>
<evidence type="ECO:0000313" key="1">
    <source>
        <dbReference type="EMBL" id="KAJ9125103.1"/>
    </source>
</evidence>
<keyword evidence="2" id="KW-1185">Reference proteome</keyword>
<name>A0ACC2XN98_9TREE</name>
<comment type="caution">
    <text evidence="1">The sequence shown here is derived from an EMBL/GenBank/DDBJ whole genome shotgun (WGS) entry which is preliminary data.</text>
</comment>
<gene>
    <name evidence="1" type="ORF">QFC22_000056</name>
</gene>